<dbReference type="GO" id="GO:0009366">
    <property type="term" value="C:enterobactin synthetase complex"/>
    <property type="evidence" value="ECO:0007669"/>
    <property type="project" value="InterPro"/>
</dbReference>
<evidence type="ECO:0000313" key="17">
    <source>
        <dbReference type="Proteomes" id="UP000266649"/>
    </source>
</evidence>
<dbReference type="Pfam" id="PF01648">
    <property type="entry name" value="ACPS"/>
    <property type="match status" value="1"/>
</dbReference>
<evidence type="ECO:0000259" key="14">
    <source>
        <dbReference type="Pfam" id="PF01648"/>
    </source>
</evidence>
<feature type="binding site" evidence="13">
    <location>
        <position position="121"/>
    </location>
    <ligand>
        <name>Mg(2+)</name>
        <dbReference type="ChEBI" id="CHEBI:18420"/>
    </ligand>
</feature>
<dbReference type="PANTHER" id="PTHR38096">
    <property type="entry name" value="ENTEROBACTIN SYNTHASE COMPONENT D"/>
    <property type="match status" value="1"/>
</dbReference>
<keyword evidence="13" id="KW-0460">Magnesium</keyword>
<evidence type="ECO:0000256" key="6">
    <source>
        <dbReference type="ARBA" id="ARBA00022679"/>
    </source>
</evidence>
<feature type="domain" description="4'-phosphopantetheinyl transferase" evidence="14">
    <location>
        <begin position="118"/>
        <end position="210"/>
    </location>
</feature>
<comment type="caution">
    <text evidence="16">The sequence shown here is derived from an EMBL/GenBank/DDBJ whole genome shotgun (WGS) entry which is preliminary data.</text>
</comment>
<dbReference type="UniPathway" id="UPA00017"/>
<evidence type="ECO:0000256" key="9">
    <source>
        <dbReference type="ARBA" id="ARBA00031996"/>
    </source>
</evidence>
<feature type="binding site" evidence="12">
    <location>
        <position position="121"/>
    </location>
    <ligand>
        <name>CoA</name>
        <dbReference type="ChEBI" id="CHEBI:57287"/>
    </ligand>
</feature>
<name>A0A398BKL6_9RHOB</name>
<comment type="cofactor">
    <cofactor evidence="13">
        <name>Mg(2+)</name>
        <dbReference type="ChEBI" id="CHEBI:18420"/>
    </cofactor>
</comment>
<evidence type="ECO:0000256" key="10">
    <source>
        <dbReference type="ARBA" id="ARBA00049176"/>
    </source>
</evidence>
<dbReference type="InterPro" id="IPR041354">
    <property type="entry name" value="4PPT_N"/>
</dbReference>
<dbReference type="InterPro" id="IPR008278">
    <property type="entry name" value="4-PPantetheinyl_Trfase_dom"/>
</dbReference>
<dbReference type="GO" id="GO:0005886">
    <property type="term" value="C:plasma membrane"/>
    <property type="evidence" value="ECO:0007669"/>
    <property type="project" value="TreeGrafter"/>
</dbReference>
<evidence type="ECO:0000256" key="5">
    <source>
        <dbReference type="ARBA" id="ARBA00019087"/>
    </source>
</evidence>
<comment type="function">
    <text evidence="1">Involved in the biosynthesis of the siderophore enterobactin (enterochelin), which is a macrocyclic trimeric lactone of N-(2,3-dihydroxybenzoyl)-serine. The serine trilactone serves as a scaffolding for the three catechol functionalities that provide hexadentate coordination for the tightly ligated iron(2+) atoms. Plays an essential role in the assembly of the enterobactin by catalyzing the transfer of the 4'-phosphopantetheine (Ppant) moiety from coenzyme A to the apo-domains of both EntB (ArCP domain) and EntF (PCP domain) to yield their holo-forms which make them competent for the activation of 2,3-dihydroxybenzoate (DHB) and L-serine, respectively.</text>
</comment>
<evidence type="ECO:0000256" key="3">
    <source>
        <dbReference type="ARBA" id="ARBA00008342"/>
    </source>
</evidence>
<evidence type="ECO:0000256" key="13">
    <source>
        <dbReference type="PIRSR" id="PIRSR603542-2"/>
    </source>
</evidence>
<feature type="binding site" evidence="12">
    <location>
        <position position="179"/>
    </location>
    <ligand>
        <name>CoA</name>
        <dbReference type="ChEBI" id="CHEBI:57287"/>
    </ligand>
</feature>
<dbReference type="Gene3D" id="3.90.470.20">
    <property type="entry name" value="4'-phosphopantetheinyl transferase domain"/>
    <property type="match status" value="1"/>
</dbReference>
<protein>
    <recommendedName>
        <fullName evidence="5">Enterobactin synthase component D</fullName>
    </recommendedName>
    <alternativeName>
        <fullName evidence="8">4'-phosphopantetheinyl transferase EntD</fullName>
    </alternativeName>
    <alternativeName>
        <fullName evidence="9">Enterochelin synthase D</fullName>
    </alternativeName>
</protein>
<evidence type="ECO:0000256" key="2">
    <source>
        <dbReference type="ARBA" id="ARBA00004993"/>
    </source>
</evidence>
<keyword evidence="7" id="KW-0259">Enterobactin biosynthesis</keyword>
<dbReference type="InterPro" id="IPR003542">
    <property type="entry name" value="Enbac_synth_compD-like"/>
</dbReference>
<evidence type="ECO:0000256" key="1">
    <source>
        <dbReference type="ARBA" id="ARBA00003937"/>
    </source>
</evidence>
<dbReference type="GO" id="GO:0009239">
    <property type="term" value="P:enterobactin biosynthetic process"/>
    <property type="evidence" value="ECO:0007669"/>
    <property type="project" value="UniProtKB-UniPathway"/>
</dbReference>
<dbReference type="Proteomes" id="UP000266649">
    <property type="component" value="Unassembled WGS sequence"/>
</dbReference>
<comment type="pathway">
    <text evidence="2">Siderophore biosynthesis; enterobactin biosynthesis.</text>
</comment>
<evidence type="ECO:0000256" key="4">
    <source>
        <dbReference type="ARBA" id="ARBA00011503"/>
    </source>
</evidence>
<evidence type="ECO:0000259" key="15">
    <source>
        <dbReference type="Pfam" id="PF17837"/>
    </source>
</evidence>
<dbReference type="GO" id="GO:0008897">
    <property type="term" value="F:holo-[acyl-carrier-protein] synthase activity"/>
    <property type="evidence" value="ECO:0007669"/>
    <property type="project" value="InterPro"/>
</dbReference>
<dbReference type="RefSeq" id="WP_119136468.1">
    <property type="nucleotide sequence ID" value="NZ_QXXQ01000017.1"/>
</dbReference>
<comment type="catalytic activity">
    <reaction evidence="11">
        <text>apo-[peptidyl-carrier protein] + CoA = holo-[peptidyl-carrier protein] + adenosine 3',5'-bisphosphate + H(+)</text>
        <dbReference type="Rhea" id="RHEA:46228"/>
        <dbReference type="Rhea" id="RHEA-COMP:11479"/>
        <dbReference type="Rhea" id="RHEA-COMP:11480"/>
        <dbReference type="ChEBI" id="CHEBI:15378"/>
        <dbReference type="ChEBI" id="CHEBI:29999"/>
        <dbReference type="ChEBI" id="CHEBI:57287"/>
        <dbReference type="ChEBI" id="CHEBI:58343"/>
        <dbReference type="ChEBI" id="CHEBI:64479"/>
    </reaction>
</comment>
<keyword evidence="6 16" id="KW-0808">Transferase</keyword>
<evidence type="ECO:0000256" key="8">
    <source>
        <dbReference type="ARBA" id="ARBA00029894"/>
    </source>
</evidence>
<feature type="binding site" evidence="13">
    <location>
        <position position="123"/>
    </location>
    <ligand>
        <name>Mg(2+)</name>
        <dbReference type="ChEBI" id="CHEBI:18420"/>
    </ligand>
</feature>
<dbReference type="GO" id="GO:0000287">
    <property type="term" value="F:magnesium ion binding"/>
    <property type="evidence" value="ECO:0007669"/>
    <property type="project" value="InterPro"/>
</dbReference>
<dbReference type="PRINTS" id="PR01399">
    <property type="entry name" value="ENTSNTHTASED"/>
</dbReference>
<dbReference type="OrthoDB" id="8210607at2"/>
<keyword evidence="13" id="KW-0479">Metal-binding</keyword>
<keyword evidence="17" id="KW-1185">Reference proteome</keyword>
<dbReference type="SUPFAM" id="SSF56214">
    <property type="entry name" value="4'-phosphopantetheinyl transferase"/>
    <property type="match status" value="1"/>
</dbReference>
<dbReference type="AlphaFoldDB" id="A0A398BKL6"/>
<organism evidence="16 17">
    <name type="scientific">Gemmobacter lutimaris</name>
    <dbReference type="NCBI Taxonomy" id="2306023"/>
    <lineage>
        <taxon>Bacteria</taxon>
        <taxon>Pseudomonadati</taxon>
        <taxon>Pseudomonadota</taxon>
        <taxon>Alphaproteobacteria</taxon>
        <taxon>Rhodobacterales</taxon>
        <taxon>Paracoccaceae</taxon>
        <taxon>Gemmobacter</taxon>
    </lineage>
</organism>
<comment type="similarity">
    <text evidence="3">Belongs to the P-Pant transferase superfamily. EntD family.</text>
</comment>
<dbReference type="EMBL" id="QXXQ01000017">
    <property type="protein sequence ID" value="RID90087.1"/>
    <property type="molecule type" value="Genomic_DNA"/>
</dbReference>
<evidence type="ECO:0000256" key="12">
    <source>
        <dbReference type="PIRSR" id="PIRSR603542-1"/>
    </source>
</evidence>
<dbReference type="InterPro" id="IPR037143">
    <property type="entry name" value="4-PPantetheinyl_Trfase_dom_sf"/>
</dbReference>
<sequence>MTRIALSSDAPFALPGLIWAELPLDALPPDPQGLTVTTDPGGAFRIALPDDLRPAVAKRRREFLAGRLAAAQALRRLEAAEHVGRSDRAPVWPPGVAGSISHDDRRAVAVVSRHYRQLGVDCEQPIPETEAPALARQILAPGDTAARPAGLGFAAFLTLVFSAKEAFYKAVAAEVGRMLEFHEVTVAGMAADRLHLAFGGDVSDVRWHLGPAGCTTLCARNPA</sequence>
<dbReference type="PANTHER" id="PTHR38096:SF1">
    <property type="entry name" value="ENTEROBACTIN SYNTHASE COMPONENT D"/>
    <property type="match status" value="1"/>
</dbReference>
<dbReference type="Pfam" id="PF17837">
    <property type="entry name" value="4PPT_N"/>
    <property type="match status" value="1"/>
</dbReference>
<reference evidence="16 17" key="1">
    <citation type="submission" date="2018-09" db="EMBL/GenBank/DDBJ databases">
        <title>Gemmobacter lutimaris sp. nov., a marine bacterium isolated from tidal flat.</title>
        <authorList>
            <person name="Lee D.W."/>
            <person name="Yoo Y."/>
            <person name="Kim J.-J."/>
            <person name="Kim B.S."/>
        </authorList>
    </citation>
    <scope>NUCLEOTIDE SEQUENCE [LARGE SCALE GENOMIC DNA]</scope>
    <source>
        <strain evidence="16 17">YJ-T1-11</strain>
    </source>
</reference>
<evidence type="ECO:0000256" key="11">
    <source>
        <dbReference type="ARBA" id="ARBA00049191"/>
    </source>
</evidence>
<feature type="binding site" evidence="12">
    <location>
        <position position="59"/>
    </location>
    <ligand>
        <name>CoA</name>
        <dbReference type="ChEBI" id="CHEBI:57287"/>
    </ligand>
</feature>
<accession>A0A398BKL6</accession>
<feature type="domain" description="4'-phosphopantetheinyl transferase N-terminal" evidence="15">
    <location>
        <begin position="53"/>
        <end position="112"/>
    </location>
</feature>
<feature type="binding site" evidence="12">
    <location>
        <position position="165"/>
    </location>
    <ligand>
        <name>CoA</name>
        <dbReference type="ChEBI" id="CHEBI:57287"/>
    </ligand>
</feature>
<feature type="binding site" evidence="12">
    <location>
        <position position="169"/>
    </location>
    <ligand>
        <name>CoA</name>
        <dbReference type="ChEBI" id="CHEBI:57287"/>
    </ligand>
</feature>
<gene>
    <name evidence="16" type="ORF">D2N39_19555</name>
</gene>
<feature type="binding site" evidence="12">
    <location>
        <begin position="101"/>
        <end position="102"/>
    </location>
    <ligand>
        <name>CoA</name>
        <dbReference type="ChEBI" id="CHEBI:57287"/>
    </ligand>
</feature>
<feature type="binding site" evidence="12">
    <location>
        <position position="67"/>
    </location>
    <ligand>
        <name>CoA</name>
        <dbReference type="ChEBI" id="CHEBI:57287"/>
    </ligand>
</feature>
<proteinExistence type="inferred from homology"/>
<comment type="subunit">
    <text evidence="4">EntB, EntD, EntE, and EntF form a multienzyme complex called enterobactin synthase.</text>
</comment>
<evidence type="ECO:0000313" key="16">
    <source>
        <dbReference type="EMBL" id="RID90087.1"/>
    </source>
</evidence>
<evidence type="ECO:0000256" key="7">
    <source>
        <dbReference type="ARBA" id="ARBA00023191"/>
    </source>
</evidence>
<comment type="catalytic activity">
    <reaction evidence="10">
        <text>apo-[aryl-carrier protein] + CoA = holo-[aryl-carrier protein] + adenosine 3',5'-bisphosphate + H(+)</text>
        <dbReference type="Rhea" id="RHEA:48404"/>
        <dbReference type="Rhea" id="RHEA-COMP:15903"/>
        <dbReference type="Rhea" id="RHEA-COMP:17557"/>
        <dbReference type="ChEBI" id="CHEBI:15378"/>
        <dbReference type="ChEBI" id="CHEBI:29999"/>
        <dbReference type="ChEBI" id="CHEBI:57287"/>
        <dbReference type="ChEBI" id="CHEBI:58343"/>
        <dbReference type="ChEBI" id="CHEBI:64479"/>
    </reaction>
</comment>